<evidence type="ECO:0000256" key="1">
    <source>
        <dbReference type="SAM" id="MobiDB-lite"/>
    </source>
</evidence>
<dbReference type="Proteomes" id="UP000076555">
    <property type="component" value="Unassembled WGS sequence"/>
</dbReference>
<sequence>MEKSVLRTPPLTPPRKRGGELRTINSPSPYQGEGQVLHRKTRVRFFAESQPPASRGILDVRFCQVLGIMLLMPCIWRNQQHETAIFSTNQII</sequence>
<evidence type="ECO:0000313" key="2">
    <source>
        <dbReference type="EMBL" id="KZL48605.1"/>
    </source>
</evidence>
<dbReference type="EMBL" id="LWAJ01000232">
    <property type="protein sequence ID" value="KZL48605.1"/>
    <property type="molecule type" value="Genomic_DNA"/>
</dbReference>
<protein>
    <submittedName>
        <fullName evidence="2">Uncharacterized protein</fullName>
    </submittedName>
</protein>
<reference evidence="2 3" key="1">
    <citation type="submission" date="2016-04" db="EMBL/GenBank/DDBJ databases">
        <title>Draft Genome Assembly of the Bloom-forming Cyanobacterium Nodularia spumigena Strain CENA596 in Shrimp Production Ponds.</title>
        <authorList>
            <person name="Popin R.V."/>
            <person name="Rigonato J."/>
            <person name="Abreu V.A."/>
            <person name="Andreote A.P."/>
            <person name="Silveira S.B."/>
            <person name="Odebrecht C."/>
            <person name="Fiore M.F."/>
        </authorList>
    </citation>
    <scope>NUCLEOTIDE SEQUENCE [LARGE SCALE GENOMIC DNA]</scope>
    <source>
        <strain evidence="2 3">CENA596</strain>
    </source>
</reference>
<name>A0A161VNZ6_NODSP</name>
<dbReference type="AlphaFoldDB" id="A0A161VNZ6"/>
<organism evidence="2 3">
    <name type="scientific">Nodularia spumigena CENA596</name>
    <dbReference type="NCBI Taxonomy" id="1819295"/>
    <lineage>
        <taxon>Bacteria</taxon>
        <taxon>Bacillati</taxon>
        <taxon>Cyanobacteriota</taxon>
        <taxon>Cyanophyceae</taxon>
        <taxon>Nostocales</taxon>
        <taxon>Nodulariaceae</taxon>
        <taxon>Nodularia</taxon>
    </lineage>
</organism>
<feature type="region of interest" description="Disordered" evidence="1">
    <location>
        <begin position="1"/>
        <end position="33"/>
    </location>
</feature>
<evidence type="ECO:0000313" key="3">
    <source>
        <dbReference type="Proteomes" id="UP000076555"/>
    </source>
</evidence>
<accession>A0A161VNZ6</accession>
<gene>
    <name evidence="2" type="ORF">A2T98_17000</name>
</gene>
<comment type="caution">
    <text evidence="2">The sequence shown here is derived from an EMBL/GenBank/DDBJ whole genome shotgun (WGS) entry which is preliminary data.</text>
</comment>
<proteinExistence type="predicted"/>